<feature type="coiled-coil region" evidence="4">
    <location>
        <begin position="163"/>
        <end position="190"/>
    </location>
</feature>
<evidence type="ECO:0008006" key="10">
    <source>
        <dbReference type="Google" id="ProtNLM"/>
    </source>
</evidence>
<dbReference type="Pfam" id="PF07730">
    <property type="entry name" value="HisKA_3"/>
    <property type="match status" value="1"/>
</dbReference>
<dbReference type="RefSeq" id="WP_345477035.1">
    <property type="nucleotide sequence ID" value="NZ_BAABLW010000005.1"/>
</dbReference>
<keyword evidence="1" id="KW-0808">Transferase</keyword>
<gene>
    <name evidence="8" type="ORF">GCM10025790_10680</name>
</gene>
<dbReference type="Proteomes" id="UP001500368">
    <property type="component" value="Unassembled WGS sequence"/>
</dbReference>
<feature type="transmembrane region" description="Helical" evidence="5">
    <location>
        <begin position="46"/>
        <end position="65"/>
    </location>
</feature>
<evidence type="ECO:0000256" key="4">
    <source>
        <dbReference type="SAM" id="Coils"/>
    </source>
</evidence>
<dbReference type="EMBL" id="BAABLW010000005">
    <property type="protein sequence ID" value="GAA4917057.1"/>
    <property type="molecule type" value="Genomic_DNA"/>
</dbReference>
<keyword evidence="5" id="KW-0812">Transmembrane</keyword>
<evidence type="ECO:0000313" key="9">
    <source>
        <dbReference type="Proteomes" id="UP001500368"/>
    </source>
</evidence>
<organism evidence="8 9">
    <name type="scientific">Nesterenkonia rhizosphaerae</name>
    <dbReference type="NCBI Taxonomy" id="1348272"/>
    <lineage>
        <taxon>Bacteria</taxon>
        <taxon>Bacillati</taxon>
        <taxon>Actinomycetota</taxon>
        <taxon>Actinomycetes</taxon>
        <taxon>Micrococcales</taxon>
        <taxon>Micrococcaceae</taxon>
        <taxon>Nesterenkonia</taxon>
    </lineage>
</organism>
<evidence type="ECO:0000256" key="5">
    <source>
        <dbReference type="SAM" id="Phobius"/>
    </source>
</evidence>
<reference evidence="9" key="1">
    <citation type="journal article" date="2019" name="Int. J. Syst. Evol. Microbiol.">
        <title>The Global Catalogue of Microorganisms (GCM) 10K type strain sequencing project: providing services to taxonomists for standard genome sequencing and annotation.</title>
        <authorList>
            <consortium name="The Broad Institute Genomics Platform"/>
            <consortium name="The Broad Institute Genome Sequencing Center for Infectious Disease"/>
            <person name="Wu L."/>
            <person name="Ma J."/>
        </authorList>
    </citation>
    <scope>NUCLEOTIDE SEQUENCE [LARGE SCALE GENOMIC DNA]</scope>
    <source>
        <strain evidence="9">JCM 19129</strain>
    </source>
</reference>
<feature type="transmembrane region" description="Helical" evidence="5">
    <location>
        <begin position="112"/>
        <end position="134"/>
    </location>
</feature>
<evidence type="ECO:0000256" key="3">
    <source>
        <dbReference type="ARBA" id="ARBA00023012"/>
    </source>
</evidence>
<comment type="caution">
    <text evidence="8">The sequence shown here is derived from an EMBL/GenBank/DDBJ whole genome shotgun (WGS) entry which is preliminary data.</text>
</comment>
<sequence>MDTDVPPGHTRRRHLTETFSGAGIGALCLGIGLLLLFLGPEPYIPRGLWFGLFLASLFSVVWAVGGEMSRRKSQMTYCGAVVLSWLVLLTIPDQGMLVVLLVAVAAVGSYLLPLWAVGVVVALNCCVVAVQFLIRGTHLIDLTISVAFYLIIHCASVLSTYTLHKESALRAELEQKNVELEAAGVMLEDSAATAERLRISRELHDTVGHQLTVLNLELEAARHLAQNGPANEHVERAAGVAKQLLAEVRATVGELRASGSADLQASLQRLAAAVPSLDIHVEVDPAVSVDDQQAEALLRAAQEIITNAIKHSEAQELTLSVRREGTDTVLTGTNDGYAPKVVTFGHGLTGLRERVELLGGNLSVSSSPNFTVEVRLP</sequence>
<accession>A0ABP9FXC2</accession>
<dbReference type="InterPro" id="IPR011712">
    <property type="entry name" value="Sig_transdc_His_kin_sub3_dim/P"/>
</dbReference>
<evidence type="ECO:0000259" key="6">
    <source>
        <dbReference type="Pfam" id="PF02518"/>
    </source>
</evidence>
<dbReference type="Pfam" id="PF02518">
    <property type="entry name" value="HATPase_c"/>
    <property type="match status" value="1"/>
</dbReference>
<dbReference type="SUPFAM" id="SSF55874">
    <property type="entry name" value="ATPase domain of HSP90 chaperone/DNA topoisomerase II/histidine kinase"/>
    <property type="match status" value="1"/>
</dbReference>
<keyword evidence="5" id="KW-0472">Membrane</keyword>
<protein>
    <recommendedName>
        <fullName evidence="10">Signal transduction histidine kinase subgroup 3 dimerisation and phosphoacceptor domain-containing protein</fullName>
    </recommendedName>
</protein>
<feature type="domain" description="Histidine kinase/HSP90-like ATPase" evidence="6">
    <location>
        <begin position="294"/>
        <end position="377"/>
    </location>
</feature>
<dbReference type="PANTHER" id="PTHR24421">
    <property type="entry name" value="NITRATE/NITRITE SENSOR PROTEIN NARX-RELATED"/>
    <property type="match status" value="1"/>
</dbReference>
<feature type="transmembrane region" description="Helical" evidence="5">
    <location>
        <begin position="77"/>
        <end position="106"/>
    </location>
</feature>
<evidence type="ECO:0000256" key="1">
    <source>
        <dbReference type="ARBA" id="ARBA00022679"/>
    </source>
</evidence>
<feature type="domain" description="Signal transduction histidine kinase subgroup 3 dimerisation and phosphoacceptor" evidence="7">
    <location>
        <begin position="195"/>
        <end position="258"/>
    </location>
</feature>
<dbReference type="InterPro" id="IPR050482">
    <property type="entry name" value="Sensor_HK_TwoCompSys"/>
</dbReference>
<keyword evidence="3" id="KW-0902">Two-component regulatory system</keyword>
<dbReference type="InterPro" id="IPR036890">
    <property type="entry name" value="HATPase_C_sf"/>
</dbReference>
<keyword evidence="9" id="KW-1185">Reference proteome</keyword>
<feature type="transmembrane region" description="Helical" evidence="5">
    <location>
        <begin position="146"/>
        <end position="164"/>
    </location>
</feature>
<name>A0ABP9FXC2_9MICC</name>
<feature type="transmembrane region" description="Helical" evidence="5">
    <location>
        <begin position="21"/>
        <end position="40"/>
    </location>
</feature>
<keyword evidence="5" id="KW-1133">Transmembrane helix</keyword>
<evidence type="ECO:0000259" key="7">
    <source>
        <dbReference type="Pfam" id="PF07730"/>
    </source>
</evidence>
<dbReference type="Gene3D" id="1.20.5.1930">
    <property type="match status" value="1"/>
</dbReference>
<dbReference type="InterPro" id="IPR003594">
    <property type="entry name" value="HATPase_dom"/>
</dbReference>
<dbReference type="CDD" id="cd16917">
    <property type="entry name" value="HATPase_UhpB-NarQ-NarX-like"/>
    <property type="match status" value="1"/>
</dbReference>
<dbReference type="PANTHER" id="PTHR24421:SF59">
    <property type="entry name" value="OXYGEN SENSOR HISTIDINE KINASE NREB"/>
    <property type="match status" value="1"/>
</dbReference>
<evidence type="ECO:0000256" key="2">
    <source>
        <dbReference type="ARBA" id="ARBA00022777"/>
    </source>
</evidence>
<evidence type="ECO:0000313" key="8">
    <source>
        <dbReference type="EMBL" id="GAA4917057.1"/>
    </source>
</evidence>
<keyword evidence="2" id="KW-0418">Kinase</keyword>
<keyword evidence="4" id="KW-0175">Coiled coil</keyword>
<dbReference type="Gene3D" id="3.30.565.10">
    <property type="entry name" value="Histidine kinase-like ATPase, C-terminal domain"/>
    <property type="match status" value="1"/>
</dbReference>
<proteinExistence type="predicted"/>